<name>A0ABY8LF90_9RHOB</name>
<sequence length="213" mass="22389">MPTDPRLLTLAQWLSPAYPLGSFAFSHGLEAAVAEGWVVADTLQGWLDDTLRHGAGRSDAILLRLAHDAEGAALARLDVEARAFAGGAERLAESARQGAAFARTTAAIWGFDLPPMLLPVAVGRATRLAALDPDDACALSLQAFAANLVACAQRLLPLGQTEGQRILAALAPVVTEIAGASRDATLDDLATTAFLSEIAAMRHEIQAPRLFQT</sequence>
<comment type="subcellular location">
    <subcellularLocation>
        <location evidence="3">Cytoplasm</location>
    </subcellularLocation>
</comment>
<dbReference type="Gene3D" id="1.10.4190.10">
    <property type="entry name" value="Urease accessory protein UreF"/>
    <property type="match status" value="1"/>
</dbReference>
<comment type="similarity">
    <text evidence="3">Belongs to the UreF family.</text>
</comment>
<dbReference type="EMBL" id="CP122537">
    <property type="protein sequence ID" value="WGH79975.1"/>
    <property type="molecule type" value="Genomic_DNA"/>
</dbReference>
<evidence type="ECO:0000256" key="2">
    <source>
        <dbReference type="ARBA" id="ARBA00023186"/>
    </source>
</evidence>
<dbReference type="Pfam" id="PF01730">
    <property type="entry name" value="UreF"/>
    <property type="match status" value="1"/>
</dbReference>
<dbReference type="InterPro" id="IPR002639">
    <property type="entry name" value="UreF"/>
</dbReference>
<comment type="subunit">
    <text evidence="3">UreD, UreF and UreG form a complex that acts as a GTP-hydrolysis-dependent molecular chaperone, activating the urease apoprotein by helping to assemble the nickel containing metallocenter of UreC. The UreE protein probably delivers the nickel.</text>
</comment>
<proteinExistence type="inferred from homology"/>
<comment type="function">
    <text evidence="3">Required for maturation of urease via the functional incorporation of the urease nickel metallocenter.</text>
</comment>
<organism evidence="4 5">
    <name type="scientific">Jannaschia ovalis</name>
    <dbReference type="NCBI Taxonomy" id="3038773"/>
    <lineage>
        <taxon>Bacteria</taxon>
        <taxon>Pseudomonadati</taxon>
        <taxon>Pseudomonadota</taxon>
        <taxon>Alphaproteobacteria</taxon>
        <taxon>Rhodobacterales</taxon>
        <taxon>Roseobacteraceae</taxon>
        <taxon>Jannaschia</taxon>
    </lineage>
</organism>
<dbReference type="PANTHER" id="PTHR33620">
    <property type="entry name" value="UREASE ACCESSORY PROTEIN F"/>
    <property type="match status" value="1"/>
</dbReference>
<keyword evidence="2 3" id="KW-0143">Chaperone</keyword>
<dbReference type="InterPro" id="IPR038277">
    <property type="entry name" value="UreF_sf"/>
</dbReference>
<evidence type="ECO:0000313" key="5">
    <source>
        <dbReference type="Proteomes" id="UP001243420"/>
    </source>
</evidence>
<gene>
    <name evidence="3" type="primary">ureF</name>
    <name evidence="4" type="ORF">P8627_06875</name>
</gene>
<protein>
    <recommendedName>
        <fullName evidence="3">Urease accessory protein UreF</fullName>
    </recommendedName>
</protein>
<dbReference type="PIRSF" id="PIRSF009467">
    <property type="entry name" value="Ureas_acces_UreF"/>
    <property type="match status" value="1"/>
</dbReference>
<dbReference type="HAMAP" id="MF_01385">
    <property type="entry name" value="UreF"/>
    <property type="match status" value="1"/>
</dbReference>
<keyword evidence="3" id="KW-0963">Cytoplasm</keyword>
<evidence type="ECO:0000256" key="1">
    <source>
        <dbReference type="ARBA" id="ARBA00022988"/>
    </source>
</evidence>
<dbReference type="RefSeq" id="WP_279966992.1">
    <property type="nucleotide sequence ID" value="NZ_CP122537.1"/>
</dbReference>
<keyword evidence="1 3" id="KW-0996">Nickel insertion</keyword>
<dbReference type="Proteomes" id="UP001243420">
    <property type="component" value="Chromosome"/>
</dbReference>
<reference evidence="4 5" key="1">
    <citation type="submission" date="2023-04" db="EMBL/GenBank/DDBJ databases">
        <title>Jannaschia ovalis sp. nov., a marine bacterium isolated from sea tidal flat.</title>
        <authorList>
            <person name="Kwon D.Y."/>
            <person name="Kim J.-J."/>
        </authorList>
    </citation>
    <scope>NUCLEOTIDE SEQUENCE [LARGE SCALE GENOMIC DNA]</scope>
    <source>
        <strain evidence="4 5">GRR-S6-38</strain>
    </source>
</reference>
<accession>A0ABY8LF90</accession>
<keyword evidence="5" id="KW-1185">Reference proteome</keyword>
<evidence type="ECO:0000256" key="3">
    <source>
        <dbReference type="HAMAP-Rule" id="MF_01385"/>
    </source>
</evidence>
<evidence type="ECO:0000313" key="4">
    <source>
        <dbReference type="EMBL" id="WGH79975.1"/>
    </source>
</evidence>
<dbReference type="PANTHER" id="PTHR33620:SF1">
    <property type="entry name" value="UREASE ACCESSORY PROTEIN F"/>
    <property type="match status" value="1"/>
</dbReference>